<sequence length="82" mass="9386">MLKSKFCLKQHKAYTANKTCRSPVLAQLVEHLTVVVSVGYQNVIGSIPINRILYMARIYKTNWIKIDSWTNCFVLAKPNNVC</sequence>
<proteinExistence type="predicted"/>
<dbReference type="EMBL" id="MN739052">
    <property type="protein sequence ID" value="QHS86204.1"/>
    <property type="molecule type" value="Genomic_DNA"/>
</dbReference>
<evidence type="ECO:0000313" key="1">
    <source>
        <dbReference type="EMBL" id="QHS86204.1"/>
    </source>
</evidence>
<accession>A0A6C0B320</accession>
<protein>
    <submittedName>
        <fullName evidence="1">Uncharacterized protein</fullName>
    </submittedName>
</protein>
<dbReference type="AlphaFoldDB" id="A0A6C0B320"/>
<name>A0A6C0B320_9ZZZZ</name>
<reference evidence="1" key="1">
    <citation type="journal article" date="2020" name="Nature">
        <title>Giant virus diversity and host interactions through global metagenomics.</title>
        <authorList>
            <person name="Schulz F."/>
            <person name="Roux S."/>
            <person name="Paez-Espino D."/>
            <person name="Jungbluth S."/>
            <person name="Walsh D.A."/>
            <person name="Denef V.J."/>
            <person name="McMahon K.D."/>
            <person name="Konstantinidis K.T."/>
            <person name="Eloe-Fadrosh E.A."/>
            <person name="Kyrpides N.C."/>
            <person name="Woyke T."/>
        </authorList>
    </citation>
    <scope>NUCLEOTIDE SEQUENCE</scope>
    <source>
        <strain evidence="1">GVMAG-M-3300009187-29</strain>
    </source>
</reference>
<organism evidence="1">
    <name type="scientific">viral metagenome</name>
    <dbReference type="NCBI Taxonomy" id="1070528"/>
    <lineage>
        <taxon>unclassified sequences</taxon>
        <taxon>metagenomes</taxon>
        <taxon>organismal metagenomes</taxon>
    </lineage>
</organism>